<evidence type="ECO:0000313" key="2">
    <source>
        <dbReference type="Proteomes" id="UP000243579"/>
    </source>
</evidence>
<dbReference type="InterPro" id="IPR011990">
    <property type="entry name" value="TPR-like_helical_dom_sf"/>
</dbReference>
<dbReference type="OrthoDB" id="2423701at2759"/>
<accession>A0A1V9YIR2</accession>
<keyword evidence="2" id="KW-1185">Reference proteome</keyword>
<proteinExistence type="predicted"/>
<dbReference type="Gene3D" id="1.25.40.10">
    <property type="entry name" value="Tetratricopeptide repeat domain"/>
    <property type="match status" value="1"/>
</dbReference>
<dbReference type="EMBL" id="JNBR01001648">
    <property type="protein sequence ID" value="OQR85609.1"/>
    <property type="molecule type" value="Genomic_DNA"/>
</dbReference>
<dbReference type="STRING" id="1202772.A0A1V9YIR2"/>
<dbReference type="SUPFAM" id="SSF48452">
    <property type="entry name" value="TPR-like"/>
    <property type="match status" value="1"/>
</dbReference>
<dbReference type="Proteomes" id="UP000243579">
    <property type="component" value="Unassembled WGS sequence"/>
</dbReference>
<dbReference type="AlphaFoldDB" id="A0A1V9YIR2"/>
<reference evidence="1 2" key="1">
    <citation type="journal article" date="2014" name="Genome Biol. Evol.">
        <title>The secreted proteins of Achlya hypogyna and Thraustotheca clavata identify the ancestral oomycete secretome and reveal gene acquisitions by horizontal gene transfer.</title>
        <authorList>
            <person name="Misner I."/>
            <person name="Blouin N."/>
            <person name="Leonard G."/>
            <person name="Richards T.A."/>
            <person name="Lane C.E."/>
        </authorList>
    </citation>
    <scope>NUCLEOTIDE SEQUENCE [LARGE SCALE GENOMIC DNA]</scope>
    <source>
        <strain evidence="1 2">ATCC 48635</strain>
    </source>
</reference>
<sequence>MPPISLQLKKRKRGAPKDVAGFLSHSELEAMTEYEYADTEASAPPKVFLASLEDTAHKVRRLQDEGNVLAGAERYRAAIDRWRQGLEYDPSNGVLFELIAQAHLALGEYFLGISVAQRAVELMPNWSDAHVTLSRCQFNYGELDLALTSLRQQGMALADDPSELQPELDEIAALAAERDTVVARGEALMATLTRPDEVQVAECKTNLARRLR</sequence>
<comment type="caution">
    <text evidence="1">The sequence shown here is derived from an EMBL/GenBank/DDBJ whole genome shotgun (WGS) entry which is preliminary data.</text>
</comment>
<protein>
    <submittedName>
        <fullName evidence="1">Uncharacterized protein</fullName>
    </submittedName>
</protein>
<dbReference type="InterPro" id="IPR052658">
    <property type="entry name" value="TPR-containing"/>
</dbReference>
<gene>
    <name evidence="1" type="ORF">ACHHYP_11659</name>
</gene>
<organism evidence="1 2">
    <name type="scientific">Achlya hypogyna</name>
    <name type="common">Oomycete</name>
    <name type="synonym">Protoachlya hypogyna</name>
    <dbReference type="NCBI Taxonomy" id="1202772"/>
    <lineage>
        <taxon>Eukaryota</taxon>
        <taxon>Sar</taxon>
        <taxon>Stramenopiles</taxon>
        <taxon>Oomycota</taxon>
        <taxon>Saprolegniomycetes</taxon>
        <taxon>Saprolegniales</taxon>
        <taxon>Achlyaceae</taxon>
        <taxon>Achlya</taxon>
    </lineage>
</organism>
<name>A0A1V9YIR2_ACHHY</name>
<dbReference type="PANTHER" id="PTHR15544:SF0">
    <property type="entry name" value="TETRATRICOPEPTIDE REPEAT PROTEIN 33"/>
    <property type="match status" value="1"/>
</dbReference>
<dbReference type="PANTHER" id="PTHR15544">
    <property type="entry name" value="OSMOSIS RESPONSIVE FACTOR"/>
    <property type="match status" value="1"/>
</dbReference>
<evidence type="ECO:0000313" key="1">
    <source>
        <dbReference type="EMBL" id="OQR85609.1"/>
    </source>
</evidence>